<organism evidence="2 3">
    <name type="scientific">Variimorphobacter saccharofermentans</name>
    <dbReference type="NCBI Taxonomy" id="2755051"/>
    <lineage>
        <taxon>Bacteria</taxon>
        <taxon>Bacillati</taxon>
        <taxon>Bacillota</taxon>
        <taxon>Clostridia</taxon>
        <taxon>Lachnospirales</taxon>
        <taxon>Lachnospiraceae</taxon>
        <taxon>Variimorphobacter</taxon>
    </lineage>
</organism>
<keyword evidence="3" id="KW-1185">Reference proteome</keyword>
<dbReference type="Gene3D" id="3.10.290.30">
    <property type="entry name" value="MM3350-like"/>
    <property type="match status" value="1"/>
</dbReference>
<dbReference type="EMBL" id="JACEGA010000001">
    <property type="protein sequence ID" value="MBB2183559.1"/>
    <property type="molecule type" value="Genomic_DNA"/>
</dbReference>
<evidence type="ECO:0000313" key="2">
    <source>
        <dbReference type="EMBL" id="MBB2183559.1"/>
    </source>
</evidence>
<dbReference type="Proteomes" id="UP000574276">
    <property type="component" value="Unassembled WGS sequence"/>
</dbReference>
<name>A0A839K3H0_9FIRM</name>
<dbReference type="RefSeq" id="WP_228353192.1">
    <property type="nucleotide sequence ID" value="NZ_JACEGA010000001.1"/>
</dbReference>
<feature type="domain" description="Plasmid pRiA4b Orf3-like" evidence="1">
    <location>
        <begin position="272"/>
        <end position="369"/>
    </location>
</feature>
<dbReference type="SUPFAM" id="SSF159941">
    <property type="entry name" value="MM3350-like"/>
    <property type="match status" value="1"/>
</dbReference>
<evidence type="ECO:0000259" key="1">
    <source>
        <dbReference type="Pfam" id="PF07929"/>
    </source>
</evidence>
<protein>
    <recommendedName>
        <fullName evidence="1">Plasmid pRiA4b Orf3-like domain-containing protein</fullName>
    </recommendedName>
</protein>
<gene>
    <name evidence="2" type="ORF">H0486_11805</name>
</gene>
<dbReference type="InterPro" id="IPR012912">
    <property type="entry name" value="Plasmid_pRiA4b_Orf3-like"/>
</dbReference>
<reference evidence="2 3" key="1">
    <citation type="submission" date="2020-07" db="EMBL/GenBank/DDBJ databases">
        <title>Characterization and genome sequencing of isolate MD1, a novel member within the family Lachnospiraceae.</title>
        <authorList>
            <person name="Rettenmaier R."/>
            <person name="Di Bello L."/>
            <person name="Zinser C."/>
            <person name="Scheitz K."/>
            <person name="Liebl W."/>
            <person name="Zverlov V."/>
        </authorList>
    </citation>
    <scope>NUCLEOTIDE SEQUENCE [LARGE SCALE GENOMIC DNA]</scope>
    <source>
        <strain evidence="2 3">MD1</strain>
    </source>
</reference>
<dbReference type="PANTHER" id="PTHR41878">
    <property type="entry name" value="LEXA REPRESSOR-RELATED"/>
    <property type="match status" value="1"/>
</dbReference>
<evidence type="ECO:0000313" key="3">
    <source>
        <dbReference type="Proteomes" id="UP000574276"/>
    </source>
</evidence>
<proteinExistence type="predicted"/>
<dbReference type="AlphaFoldDB" id="A0A839K3H0"/>
<dbReference type="PANTHER" id="PTHR41878:SF1">
    <property type="entry name" value="TNPR PROTEIN"/>
    <property type="match status" value="1"/>
</dbReference>
<comment type="caution">
    <text evidence="2">The sequence shown here is derived from an EMBL/GenBank/DDBJ whole genome shotgun (WGS) entry which is preliminary data.</text>
</comment>
<dbReference type="InterPro" id="IPR024047">
    <property type="entry name" value="MM3350-like_sf"/>
</dbReference>
<sequence length="389" mass="46215">MELFQNAAERLRREYQCFLDYLEINDVQLSKRTGHIGKKDCFALNSQFDIVRERYHSCGRTQEYYTVIDFFYYFSVRTGILQIRSMKGKGMTLQKGQRYQWFSQMEAMEQYILMMTVWLGEYHEALGNSYSAYVGGRIFETMTEIRGEGALSNSYGRGIVAFCKLNYFHEVRIFALFQLLRIDWMEETEEDKDNKFRVKELYQTAEGYAWKELLKKQGREFWYTLNVSTVLPVIRKIVKNKSVDIKEKLTSFLVYSEEIGGHTIDFKITVGSCVRKILMGDQYTLEDLHFLIQKSVNFDNDHMYYFQIGSGTLRRRYFIPECEDEIWQADTVLAELMLYEGMQFEYLFDFGDQWHFQITVEKIVTGHIEECQISTIKGEAPEQYDCDWE</sequence>
<dbReference type="Pfam" id="PF07929">
    <property type="entry name" value="PRiA4_ORF3"/>
    <property type="match status" value="1"/>
</dbReference>
<accession>A0A839K3H0</accession>